<dbReference type="EMBL" id="JAPFFJ010000019">
    <property type="protein sequence ID" value="KAJ6401389.1"/>
    <property type="molecule type" value="Genomic_DNA"/>
</dbReference>
<accession>A0AAD6JAH4</accession>
<name>A0AAD6JAH4_9ROSI</name>
<sequence>MGKLTKCARKMKKVLKRLQRHSNSKVVNYPVSSPNAVTCEELFLSSAVQRGHRRNDNHDRDPFLAAVITAQNIVTLRPKYLYLRGRHAELLVADMYSRCNLFLLVRC</sequence>
<dbReference type="Proteomes" id="UP001162972">
    <property type="component" value="Chromosome 14"/>
</dbReference>
<organism evidence="1 2">
    <name type="scientific">Salix udensis</name>
    <dbReference type="NCBI Taxonomy" id="889485"/>
    <lineage>
        <taxon>Eukaryota</taxon>
        <taxon>Viridiplantae</taxon>
        <taxon>Streptophyta</taxon>
        <taxon>Embryophyta</taxon>
        <taxon>Tracheophyta</taxon>
        <taxon>Spermatophyta</taxon>
        <taxon>Magnoliopsida</taxon>
        <taxon>eudicotyledons</taxon>
        <taxon>Gunneridae</taxon>
        <taxon>Pentapetalae</taxon>
        <taxon>rosids</taxon>
        <taxon>fabids</taxon>
        <taxon>Malpighiales</taxon>
        <taxon>Salicaceae</taxon>
        <taxon>Saliceae</taxon>
        <taxon>Salix</taxon>
    </lineage>
</organism>
<keyword evidence="2" id="KW-1185">Reference proteome</keyword>
<reference evidence="1 2" key="1">
    <citation type="journal article" date="2023" name="Int. J. Mol. Sci.">
        <title>De Novo Assembly and Annotation of 11 Diverse Shrub Willow (Salix) Genomes Reveals Novel Gene Organization in Sex-Linked Regions.</title>
        <authorList>
            <person name="Hyden B."/>
            <person name="Feng K."/>
            <person name="Yates T.B."/>
            <person name="Jawdy S."/>
            <person name="Cereghino C."/>
            <person name="Smart L.B."/>
            <person name="Muchero W."/>
        </authorList>
    </citation>
    <scope>NUCLEOTIDE SEQUENCE [LARGE SCALE GENOMIC DNA]</scope>
    <source>
        <tissue evidence="1">Shoot tip</tissue>
    </source>
</reference>
<gene>
    <name evidence="1" type="ORF">OIU84_016747</name>
</gene>
<proteinExistence type="predicted"/>
<dbReference type="AlphaFoldDB" id="A0AAD6JAH4"/>
<evidence type="ECO:0000313" key="2">
    <source>
        <dbReference type="Proteomes" id="UP001162972"/>
    </source>
</evidence>
<evidence type="ECO:0000313" key="1">
    <source>
        <dbReference type="EMBL" id="KAJ6401389.1"/>
    </source>
</evidence>
<protein>
    <submittedName>
        <fullName evidence="1">Uncharacterized protein</fullName>
    </submittedName>
</protein>
<comment type="caution">
    <text evidence="1">The sequence shown here is derived from an EMBL/GenBank/DDBJ whole genome shotgun (WGS) entry which is preliminary data.</text>
</comment>